<comment type="caution">
    <text evidence="1">The sequence shown here is derived from an EMBL/GenBank/DDBJ whole genome shotgun (WGS) entry which is preliminary data.</text>
</comment>
<accession>A0A8H3SEU6</accession>
<dbReference type="AlphaFoldDB" id="A0A8H3SEU6"/>
<proteinExistence type="predicted"/>
<evidence type="ECO:0000313" key="2">
    <source>
        <dbReference type="Proteomes" id="UP000465221"/>
    </source>
</evidence>
<organism evidence="1 2">
    <name type="scientific">Aspergillus udagawae</name>
    <dbReference type="NCBI Taxonomy" id="91492"/>
    <lineage>
        <taxon>Eukaryota</taxon>
        <taxon>Fungi</taxon>
        <taxon>Dikarya</taxon>
        <taxon>Ascomycota</taxon>
        <taxon>Pezizomycotina</taxon>
        <taxon>Eurotiomycetes</taxon>
        <taxon>Eurotiomycetidae</taxon>
        <taxon>Eurotiales</taxon>
        <taxon>Aspergillaceae</taxon>
        <taxon>Aspergillus</taxon>
        <taxon>Aspergillus subgen. Fumigati</taxon>
    </lineage>
</organism>
<gene>
    <name evidence="1" type="ORF">IFM46972_11090</name>
</gene>
<sequence>MSPNLKLDLSWISSAVGQSPATHDAAQYATDD</sequence>
<dbReference type="EMBL" id="BLKC01000173">
    <property type="protein sequence ID" value="GFF58386.1"/>
    <property type="molecule type" value="Genomic_DNA"/>
</dbReference>
<reference evidence="1 2" key="1">
    <citation type="submission" date="2020-01" db="EMBL/GenBank/DDBJ databases">
        <title>Draft genome sequence of Aspergillus udagawae IFM 46972.</title>
        <authorList>
            <person name="Takahashi H."/>
            <person name="Yaguchi T."/>
        </authorList>
    </citation>
    <scope>NUCLEOTIDE SEQUENCE [LARGE SCALE GENOMIC DNA]</scope>
    <source>
        <strain evidence="1 2">IFM 46972</strain>
    </source>
</reference>
<dbReference type="Proteomes" id="UP000465221">
    <property type="component" value="Unassembled WGS sequence"/>
</dbReference>
<protein>
    <submittedName>
        <fullName evidence="1">Uncharacterized protein</fullName>
    </submittedName>
</protein>
<evidence type="ECO:0000313" key="1">
    <source>
        <dbReference type="EMBL" id="GFF58386.1"/>
    </source>
</evidence>
<name>A0A8H3SEU6_9EURO</name>
<feature type="non-terminal residue" evidence="1">
    <location>
        <position position="32"/>
    </location>
</feature>